<dbReference type="Pfam" id="PF02852">
    <property type="entry name" value="Pyr_redox_dim"/>
    <property type="match status" value="1"/>
</dbReference>
<dbReference type="InterPro" id="IPR011053">
    <property type="entry name" value="Single_hybrid_motif"/>
</dbReference>
<dbReference type="PROSITE" id="PS00189">
    <property type="entry name" value="LIPOYL"/>
    <property type="match status" value="1"/>
</dbReference>
<dbReference type="InterPro" id="IPR004099">
    <property type="entry name" value="Pyr_nucl-diS_OxRdtase_dimer"/>
</dbReference>
<accession>A0ABQ5N8K7</accession>
<evidence type="ECO:0000256" key="9">
    <source>
        <dbReference type="ARBA" id="ARBA00023002"/>
    </source>
</evidence>
<dbReference type="InterPro" id="IPR012999">
    <property type="entry name" value="Pyr_OxRdtase_I_AS"/>
</dbReference>
<dbReference type="EC" id="1.8.1.4" evidence="3 14"/>
<evidence type="ECO:0000256" key="10">
    <source>
        <dbReference type="ARBA" id="ARBA00023027"/>
    </source>
</evidence>
<dbReference type="NCBIfam" id="TIGR01350">
    <property type="entry name" value="lipoamide_DH"/>
    <property type="match status" value="1"/>
</dbReference>
<keyword evidence="5" id="KW-0963">Cytoplasm</keyword>
<dbReference type="InterPro" id="IPR016156">
    <property type="entry name" value="FAD/NAD-linked_Rdtase_dimer_sf"/>
</dbReference>
<dbReference type="Pfam" id="PF00364">
    <property type="entry name" value="Biotin_lipoyl"/>
    <property type="match status" value="1"/>
</dbReference>
<evidence type="ECO:0000256" key="2">
    <source>
        <dbReference type="ARBA" id="ARBA00007532"/>
    </source>
</evidence>
<evidence type="ECO:0000256" key="8">
    <source>
        <dbReference type="ARBA" id="ARBA00022827"/>
    </source>
</evidence>
<dbReference type="PRINTS" id="PR00411">
    <property type="entry name" value="PNDRDTASEI"/>
</dbReference>
<evidence type="ECO:0000256" key="14">
    <source>
        <dbReference type="RuleBase" id="RU003692"/>
    </source>
</evidence>
<dbReference type="InterPro" id="IPR036188">
    <property type="entry name" value="FAD/NAD-bd_sf"/>
</dbReference>
<keyword evidence="8 14" id="KW-0274">FAD</keyword>
<evidence type="ECO:0000313" key="17">
    <source>
        <dbReference type="Proteomes" id="UP001208567"/>
    </source>
</evidence>
<keyword evidence="6 14" id="KW-0285">Flavoprotein</keyword>
<keyword evidence="10 14" id="KW-0520">NAD</keyword>
<evidence type="ECO:0000256" key="13">
    <source>
        <dbReference type="ARBA" id="ARBA00049187"/>
    </source>
</evidence>
<organism evidence="16 17">
    <name type="scientific">Clostridium omnivorum</name>
    <dbReference type="NCBI Taxonomy" id="1604902"/>
    <lineage>
        <taxon>Bacteria</taxon>
        <taxon>Bacillati</taxon>
        <taxon>Bacillota</taxon>
        <taxon>Clostridia</taxon>
        <taxon>Eubacteriales</taxon>
        <taxon>Clostridiaceae</taxon>
        <taxon>Clostridium</taxon>
    </lineage>
</organism>
<evidence type="ECO:0000256" key="5">
    <source>
        <dbReference type="ARBA" id="ARBA00022490"/>
    </source>
</evidence>
<dbReference type="CDD" id="cd06849">
    <property type="entry name" value="lipoyl_domain"/>
    <property type="match status" value="1"/>
</dbReference>
<comment type="similarity">
    <text evidence="2 14">Belongs to the class-I pyridine nucleotide-disulfide oxidoreductase family.</text>
</comment>
<dbReference type="PROSITE" id="PS00076">
    <property type="entry name" value="PYRIDINE_REDOX_1"/>
    <property type="match status" value="1"/>
</dbReference>
<dbReference type="Gene3D" id="3.30.390.30">
    <property type="match status" value="1"/>
</dbReference>
<dbReference type="SUPFAM" id="SSF51230">
    <property type="entry name" value="Single hybrid motif"/>
    <property type="match status" value="1"/>
</dbReference>
<dbReference type="Pfam" id="PF07992">
    <property type="entry name" value="Pyr_redox_2"/>
    <property type="match status" value="1"/>
</dbReference>
<name>A0ABQ5N8K7_9CLOT</name>
<evidence type="ECO:0000259" key="15">
    <source>
        <dbReference type="PROSITE" id="PS50968"/>
    </source>
</evidence>
<evidence type="ECO:0000256" key="3">
    <source>
        <dbReference type="ARBA" id="ARBA00012608"/>
    </source>
</evidence>
<dbReference type="Proteomes" id="UP001208567">
    <property type="component" value="Unassembled WGS sequence"/>
</dbReference>
<keyword evidence="17" id="KW-1185">Reference proteome</keyword>
<dbReference type="InterPro" id="IPR001100">
    <property type="entry name" value="Pyr_nuc-diS_OxRdtase"/>
</dbReference>
<dbReference type="InterPro" id="IPR000089">
    <property type="entry name" value="Biotin_lipoyl"/>
</dbReference>
<protein>
    <recommendedName>
        <fullName evidence="4 14">Dihydrolipoyl dehydrogenase</fullName>
        <ecNumber evidence="3 14">1.8.1.4</ecNumber>
    </recommendedName>
</protein>
<evidence type="ECO:0000256" key="6">
    <source>
        <dbReference type="ARBA" id="ARBA00022630"/>
    </source>
</evidence>
<evidence type="ECO:0000313" key="16">
    <source>
        <dbReference type="EMBL" id="GLC31574.1"/>
    </source>
</evidence>
<dbReference type="PANTHER" id="PTHR22912">
    <property type="entry name" value="DISULFIDE OXIDOREDUCTASE"/>
    <property type="match status" value="1"/>
</dbReference>
<evidence type="ECO:0000256" key="1">
    <source>
        <dbReference type="ARBA" id="ARBA00004496"/>
    </source>
</evidence>
<comment type="caution">
    <text evidence="16">The sequence shown here is derived from an EMBL/GenBank/DDBJ whole genome shotgun (WGS) entry which is preliminary data.</text>
</comment>
<sequence>MVELKIGSLLGHGKDAVVTNIHKKNGDKVAAGELVLEVEGSKGNMAVKSQVSGSIDEIKVAVGDKVDSQTLLAVINAEQFKGSTTTISKDNKPNSFNYFQNMIKPIKQKIETDILIIGGGPGGYVAAIKAAQMGAKVVLAEKEALGGTCLNLGCIPTKALVRSAEVYRELREAEKYGCYAENISYDLKKVMDRKDSVIKELVSGIQYLMDKNKITIVKGMAEFIDKESVLVKSSTSETTIMAKNIIVATGSKSVNPPIKGIELSEVINSSEALNLKELPKKLVIIGGGVIGMEFAFIFSSFGSQVTVIEYVDDCLMNCDSDICNELYRSAKDCGIKIYTKAKVEAIIRAEDGSSIVEFKTENETKYVTADKILSAAGRAPYYEGLNIENAGIELGEKRGIKVNSHMETNVEGIYAIGDVTNIVQLAHVASHQGIVAVESIMGTSVDMDYSTVPSVIFTYPEIAMVGITEKQAEIMGIDIKVGKFPIAANGKALTYGESQGFIKLIEDKSTGRLIGGAVVGLHASDLIGEITLAVKNNLTAKHIEETIHAHPTTTEIIHEAALELRGGSIHFVK</sequence>
<dbReference type="RefSeq" id="WP_264850909.1">
    <property type="nucleotide sequence ID" value="NZ_BRXR01000001.1"/>
</dbReference>
<dbReference type="InterPro" id="IPR023753">
    <property type="entry name" value="FAD/NAD-binding_dom"/>
</dbReference>
<proteinExistence type="inferred from homology"/>
<dbReference type="SUPFAM" id="SSF51905">
    <property type="entry name" value="FAD/NAD(P)-binding domain"/>
    <property type="match status" value="1"/>
</dbReference>
<evidence type="ECO:0000256" key="7">
    <source>
        <dbReference type="ARBA" id="ARBA00022823"/>
    </source>
</evidence>
<dbReference type="EMBL" id="BRXR01000001">
    <property type="protein sequence ID" value="GLC31574.1"/>
    <property type="molecule type" value="Genomic_DNA"/>
</dbReference>
<reference evidence="16 17" key="1">
    <citation type="journal article" date="2024" name="Int. J. Syst. Evol. Microbiol.">
        <title>Clostridium omnivorum sp. nov., isolated from anoxic soil under the treatment of reductive soil disinfestation.</title>
        <authorList>
            <person name="Ueki A."/>
            <person name="Tonouchi A."/>
            <person name="Kaku N."/>
            <person name="Honma S."/>
            <person name="Ueki K."/>
        </authorList>
    </citation>
    <scope>NUCLEOTIDE SEQUENCE [LARGE SCALE GENOMIC DNA]</scope>
    <source>
        <strain evidence="16 17">E14</strain>
    </source>
</reference>
<gene>
    <name evidence="16" type="primary">acoL</name>
    <name evidence="16" type="ORF">bsdE14_29840</name>
</gene>
<comment type="subcellular location">
    <subcellularLocation>
        <location evidence="1">Cytoplasm</location>
    </subcellularLocation>
</comment>
<keyword evidence="9 14" id="KW-0560">Oxidoreductase</keyword>
<keyword evidence="12 14" id="KW-0676">Redox-active center</keyword>
<comment type="cofactor">
    <cofactor evidence="14">
        <name>FAD</name>
        <dbReference type="ChEBI" id="CHEBI:57692"/>
    </cofactor>
    <text evidence="14">Binds 1 FAD per subunit.</text>
</comment>
<comment type="miscellaneous">
    <text evidence="14">The active site is a redox-active disulfide bond.</text>
</comment>
<dbReference type="Gene3D" id="3.50.50.60">
    <property type="entry name" value="FAD/NAD(P)-binding domain"/>
    <property type="match status" value="2"/>
</dbReference>
<dbReference type="InterPro" id="IPR003016">
    <property type="entry name" value="2-oxoA_DH_lipoyl-BS"/>
</dbReference>
<dbReference type="PANTHER" id="PTHR22912:SF217">
    <property type="entry name" value="DIHYDROLIPOYL DEHYDROGENASE"/>
    <property type="match status" value="1"/>
</dbReference>
<evidence type="ECO:0000256" key="11">
    <source>
        <dbReference type="ARBA" id="ARBA00023157"/>
    </source>
</evidence>
<evidence type="ECO:0000256" key="12">
    <source>
        <dbReference type="ARBA" id="ARBA00023284"/>
    </source>
</evidence>
<keyword evidence="11" id="KW-1015">Disulfide bond</keyword>
<dbReference type="PIRSF" id="PIRSF000350">
    <property type="entry name" value="Mercury_reductase_MerA"/>
    <property type="match status" value="1"/>
</dbReference>
<dbReference type="InterPro" id="IPR050151">
    <property type="entry name" value="Class-I_Pyr_Nuc-Dis_Oxidored"/>
</dbReference>
<feature type="domain" description="Lipoyl-binding" evidence="15">
    <location>
        <begin position="1"/>
        <end position="76"/>
    </location>
</feature>
<evidence type="ECO:0000256" key="4">
    <source>
        <dbReference type="ARBA" id="ARBA00016961"/>
    </source>
</evidence>
<keyword evidence="7" id="KW-0450">Lipoyl</keyword>
<comment type="catalytic activity">
    <reaction evidence="13 14">
        <text>N(6)-[(R)-dihydrolipoyl]-L-lysyl-[protein] + NAD(+) = N(6)-[(R)-lipoyl]-L-lysyl-[protein] + NADH + H(+)</text>
        <dbReference type="Rhea" id="RHEA:15045"/>
        <dbReference type="Rhea" id="RHEA-COMP:10474"/>
        <dbReference type="Rhea" id="RHEA-COMP:10475"/>
        <dbReference type="ChEBI" id="CHEBI:15378"/>
        <dbReference type="ChEBI" id="CHEBI:57540"/>
        <dbReference type="ChEBI" id="CHEBI:57945"/>
        <dbReference type="ChEBI" id="CHEBI:83099"/>
        <dbReference type="ChEBI" id="CHEBI:83100"/>
        <dbReference type="EC" id="1.8.1.4"/>
    </reaction>
</comment>
<dbReference type="Gene3D" id="2.40.50.100">
    <property type="match status" value="1"/>
</dbReference>
<dbReference type="PRINTS" id="PR00368">
    <property type="entry name" value="FADPNR"/>
</dbReference>
<dbReference type="InterPro" id="IPR006258">
    <property type="entry name" value="Lipoamide_DH"/>
</dbReference>
<dbReference type="PROSITE" id="PS50968">
    <property type="entry name" value="BIOTINYL_LIPOYL"/>
    <property type="match status" value="1"/>
</dbReference>
<dbReference type="SUPFAM" id="SSF55424">
    <property type="entry name" value="FAD/NAD-linked reductases, dimerisation (C-terminal) domain"/>
    <property type="match status" value="1"/>
</dbReference>